<comment type="subcellular location">
    <subcellularLocation>
        <location evidence="10">Cytoplasm</location>
    </subcellularLocation>
</comment>
<dbReference type="GO" id="GO:0009073">
    <property type="term" value="P:aromatic amino acid family biosynthetic process"/>
    <property type="evidence" value="ECO:0007669"/>
    <property type="project" value="UniProtKB-KW"/>
</dbReference>
<evidence type="ECO:0000256" key="6">
    <source>
        <dbReference type="ARBA" id="ARBA00022833"/>
    </source>
</evidence>
<dbReference type="Pfam" id="PF01761">
    <property type="entry name" value="DHQ_synthase"/>
    <property type="match status" value="1"/>
</dbReference>
<dbReference type="Gene3D" id="3.40.50.1970">
    <property type="match status" value="1"/>
</dbReference>
<evidence type="ECO:0000256" key="4">
    <source>
        <dbReference type="ARBA" id="ARBA00022723"/>
    </source>
</evidence>
<organism evidence="14 15">
    <name type="scientific">Acetobacteroides hydrogenigenes</name>
    <dbReference type="NCBI Taxonomy" id="979970"/>
    <lineage>
        <taxon>Bacteria</taxon>
        <taxon>Pseudomonadati</taxon>
        <taxon>Bacteroidota</taxon>
        <taxon>Bacteroidia</taxon>
        <taxon>Bacteroidales</taxon>
        <taxon>Rikenellaceae</taxon>
        <taxon>Acetobacteroides</taxon>
    </lineage>
</organism>
<dbReference type="EMBL" id="SLWB01000004">
    <property type="protein sequence ID" value="TCN70182.1"/>
    <property type="molecule type" value="Genomic_DNA"/>
</dbReference>
<comment type="caution">
    <text evidence="10">Lacks conserved residue(s) required for the propagation of feature annotation.</text>
</comment>
<name>A0A4R2ERX3_9BACT</name>
<dbReference type="EC" id="4.2.3.4" evidence="10 11"/>
<feature type="binding site" evidence="10">
    <location>
        <position position="130"/>
    </location>
    <ligand>
        <name>NAD(+)</name>
        <dbReference type="ChEBI" id="CHEBI:57540"/>
    </ligand>
</feature>
<dbReference type="InterPro" id="IPR056179">
    <property type="entry name" value="DHQS_C"/>
</dbReference>
<accession>A0A4R2ERX3</accession>
<dbReference type="RefSeq" id="WP_131838737.1">
    <property type="nucleotide sequence ID" value="NZ_SLWB01000004.1"/>
</dbReference>
<protein>
    <recommendedName>
        <fullName evidence="10 11">3-dehydroquinate synthase</fullName>
        <shortName evidence="10">DHQS</shortName>
        <ecNumber evidence="10 11">4.2.3.4</ecNumber>
    </recommendedName>
</protein>
<keyword evidence="10" id="KW-0963">Cytoplasm</keyword>
<dbReference type="HAMAP" id="MF_00110">
    <property type="entry name" value="DHQ_synthase"/>
    <property type="match status" value="1"/>
</dbReference>
<dbReference type="OrthoDB" id="9806583at2"/>
<comment type="similarity">
    <text evidence="10">Belongs to the sugar phosphate cyclases superfamily. Dehydroquinate synthase family.</text>
</comment>
<evidence type="ECO:0000256" key="5">
    <source>
        <dbReference type="ARBA" id="ARBA00022741"/>
    </source>
</evidence>
<dbReference type="PIRSF" id="PIRSF001455">
    <property type="entry name" value="DHQ_synth"/>
    <property type="match status" value="1"/>
</dbReference>
<dbReference type="Pfam" id="PF24621">
    <property type="entry name" value="DHQS_C"/>
    <property type="match status" value="1"/>
</dbReference>
<reference evidence="14 15" key="1">
    <citation type="submission" date="2019-03" db="EMBL/GenBank/DDBJ databases">
        <title>Genomic Encyclopedia of Archaeal and Bacterial Type Strains, Phase II (KMG-II): from individual species to whole genera.</title>
        <authorList>
            <person name="Goeker M."/>
        </authorList>
    </citation>
    <scope>NUCLEOTIDE SEQUENCE [LARGE SCALE GENOMIC DNA]</scope>
    <source>
        <strain evidence="14 15">RL-C</strain>
    </source>
</reference>
<dbReference type="FunFam" id="3.40.50.1970:FF:000007">
    <property type="entry name" value="Pentafunctional AROM polypeptide"/>
    <property type="match status" value="1"/>
</dbReference>
<feature type="binding site" evidence="10">
    <location>
        <position position="172"/>
    </location>
    <ligand>
        <name>Zn(2+)</name>
        <dbReference type="ChEBI" id="CHEBI:29105"/>
    </ligand>
</feature>
<comment type="cofactor">
    <cofactor evidence="10">
        <name>Co(2+)</name>
        <dbReference type="ChEBI" id="CHEBI:48828"/>
    </cofactor>
    <cofactor evidence="10">
        <name>Zn(2+)</name>
        <dbReference type="ChEBI" id="CHEBI:29105"/>
    </cofactor>
    <text evidence="10">Binds 1 divalent metal cation per subunit. Can use either Co(2+) or Zn(2+).</text>
</comment>
<evidence type="ECO:0000259" key="13">
    <source>
        <dbReference type="Pfam" id="PF24621"/>
    </source>
</evidence>
<dbReference type="GO" id="GO:0005737">
    <property type="term" value="C:cytoplasm"/>
    <property type="evidence" value="ECO:0007669"/>
    <property type="project" value="UniProtKB-SubCell"/>
</dbReference>
<feature type="binding site" evidence="10">
    <location>
        <position position="235"/>
    </location>
    <ligand>
        <name>Zn(2+)</name>
        <dbReference type="ChEBI" id="CHEBI:29105"/>
    </ligand>
</feature>
<keyword evidence="10" id="KW-0028">Amino-acid biosynthesis</keyword>
<evidence type="ECO:0000256" key="7">
    <source>
        <dbReference type="ARBA" id="ARBA00023027"/>
    </source>
</evidence>
<dbReference type="UniPathway" id="UPA00053">
    <property type="reaction ID" value="UER00085"/>
</dbReference>
<dbReference type="CDD" id="cd08195">
    <property type="entry name" value="DHQS"/>
    <property type="match status" value="1"/>
</dbReference>
<feature type="domain" description="3-dehydroquinate synthase C-terminal" evidence="13">
    <location>
        <begin position="169"/>
        <end position="308"/>
    </location>
</feature>
<feature type="binding site" evidence="10">
    <location>
        <position position="139"/>
    </location>
    <ligand>
        <name>NAD(+)</name>
        <dbReference type="ChEBI" id="CHEBI:57540"/>
    </ligand>
</feature>
<dbReference type="GO" id="GO:0046872">
    <property type="term" value="F:metal ion binding"/>
    <property type="evidence" value="ECO:0007669"/>
    <property type="project" value="UniProtKB-KW"/>
</dbReference>
<dbReference type="InterPro" id="IPR050071">
    <property type="entry name" value="Dehydroquinate_synthase"/>
</dbReference>
<evidence type="ECO:0000256" key="1">
    <source>
        <dbReference type="ARBA" id="ARBA00001911"/>
    </source>
</evidence>
<comment type="pathway">
    <text evidence="10">Metabolic intermediate biosynthesis; chorismate biosynthesis; chorismate from D-erythrose 4-phosphate and phosphoenolpyruvate: step 2/7.</text>
</comment>
<feature type="binding site" evidence="10">
    <location>
        <begin position="117"/>
        <end position="118"/>
    </location>
    <ligand>
        <name>NAD(+)</name>
        <dbReference type="ChEBI" id="CHEBI:57540"/>
    </ligand>
</feature>
<dbReference type="InterPro" id="IPR030960">
    <property type="entry name" value="DHQS/DOIS_N"/>
</dbReference>
<evidence type="ECO:0000313" key="15">
    <source>
        <dbReference type="Proteomes" id="UP000294830"/>
    </source>
</evidence>
<dbReference type="PANTHER" id="PTHR43622">
    <property type="entry name" value="3-DEHYDROQUINATE SYNTHASE"/>
    <property type="match status" value="1"/>
</dbReference>
<evidence type="ECO:0000259" key="12">
    <source>
        <dbReference type="Pfam" id="PF01761"/>
    </source>
</evidence>
<dbReference type="GO" id="GO:0003856">
    <property type="term" value="F:3-dehydroquinate synthase activity"/>
    <property type="evidence" value="ECO:0007669"/>
    <property type="project" value="UniProtKB-UniRule"/>
</dbReference>
<evidence type="ECO:0000256" key="9">
    <source>
        <dbReference type="ARBA" id="ARBA00023285"/>
    </source>
</evidence>
<keyword evidence="4 10" id="KW-0479">Metal-binding</keyword>
<comment type="catalytic activity">
    <reaction evidence="10">
        <text>7-phospho-2-dehydro-3-deoxy-D-arabino-heptonate = 3-dehydroquinate + phosphate</text>
        <dbReference type="Rhea" id="RHEA:21968"/>
        <dbReference type="ChEBI" id="CHEBI:32364"/>
        <dbReference type="ChEBI" id="CHEBI:43474"/>
        <dbReference type="ChEBI" id="CHEBI:58394"/>
        <dbReference type="EC" id="4.2.3.4"/>
    </reaction>
</comment>
<keyword evidence="10" id="KW-0057">Aromatic amino acid biosynthesis</keyword>
<feature type="binding site" evidence="10">
    <location>
        <position position="249"/>
    </location>
    <ligand>
        <name>Zn(2+)</name>
        <dbReference type="ChEBI" id="CHEBI:29105"/>
    </ligand>
</feature>
<dbReference type="GO" id="GO:0008652">
    <property type="term" value="P:amino acid biosynthetic process"/>
    <property type="evidence" value="ECO:0007669"/>
    <property type="project" value="UniProtKB-KW"/>
</dbReference>
<evidence type="ECO:0000256" key="2">
    <source>
        <dbReference type="ARBA" id="ARBA00001947"/>
    </source>
</evidence>
<keyword evidence="8 10" id="KW-0456">Lyase</keyword>
<keyword evidence="7 10" id="KW-0520">NAD</keyword>
<evidence type="ECO:0000256" key="8">
    <source>
        <dbReference type="ARBA" id="ARBA00023239"/>
    </source>
</evidence>
<comment type="cofactor">
    <cofactor evidence="2">
        <name>Zn(2+)</name>
        <dbReference type="ChEBI" id="CHEBI:29105"/>
    </cofactor>
</comment>
<evidence type="ECO:0000313" key="14">
    <source>
        <dbReference type="EMBL" id="TCN70182.1"/>
    </source>
</evidence>
<dbReference type="Gene3D" id="1.20.1090.10">
    <property type="entry name" value="Dehydroquinate synthase-like - alpha domain"/>
    <property type="match status" value="1"/>
</dbReference>
<evidence type="ECO:0000256" key="3">
    <source>
        <dbReference type="ARBA" id="ARBA00003485"/>
    </source>
</evidence>
<evidence type="ECO:0000256" key="11">
    <source>
        <dbReference type="NCBIfam" id="TIGR01357"/>
    </source>
</evidence>
<dbReference type="AlphaFoldDB" id="A0A4R2ERX3"/>
<dbReference type="NCBIfam" id="TIGR01357">
    <property type="entry name" value="aroB"/>
    <property type="match status" value="1"/>
</dbReference>
<dbReference type="SUPFAM" id="SSF56796">
    <property type="entry name" value="Dehydroquinate synthase-like"/>
    <property type="match status" value="1"/>
</dbReference>
<keyword evidence="6 10" id="KW-0862">Zinc</keyword>
<proteinExistence type="inferred from homology"/>
<dbReference type="InterPro" id="IPR016037">
    <property type="entry name" value="DHQ_synth_AroB"/>
</dbReference>
<keyword evidence="15" id="KW-1185">Reference proteome</keyword>
<comment type="function">
    <text evidence="3 10">Catalyzes the conversion of 3-deoxy-D-arabino-heptulosonate 7-phosphate (DAHP) to dehydroquinate (DHQ).</text>
</comment>
<dbReference type="GO" id="GO:0009423">
    <property type="term" value="P:chorismate biosynthetic process"/>
    <property type="evidence" value="ECO:0007669"/>
    <property type="project" value="UniProtKB-UniRule"/>
</dbReference>
<keyword evidence="9 10" id="KW-0170">Cobalt</keyword>
<dbReference type="PANTHER" id="PTHR43622:SF1">
    <property type="entry name" value="3-DEHYDROQUINATE SYNTHASE"/>
    <property type="match status" value="1"/>
</dbReference>
<comment type="cofactor">
    <cofactor evidence="1 10">
        <name>NAD(+)</name>
        <dbReference type="ChEBI" id="CHEBI:57540"/>
    </cofactor>
</comment>
<sequence length="345" mass="38040">MVEVKVKGTYADSSILVGESITNIAKHLPSQGVFVLTDDKVKSLYGKHFEGYPTFTIGQGEGNKTLQTVEQIYRWLLDNDADRSSFILAVGGGIVCDVAGFVASTFMRGVRFGFVSTTLLSQVDASVGGKNGVNLEGFKNIVGCFNQPEFVICDPQMLLTLDERDYRSGLAEVVKHTLIADAAMFTYIEQNSDKLLARDAEAINRVVENSVRIKANIVSMDEREKGERRKLNLGHTWGHAVEKLTHLPHGEAVSIGMMFAAQLSAQKGLMSADEVKRLKALLEKLQLPTSASFDRATAFTYMLKDKKKEKSTIHFVLMEGIGSTRVEPLSTTELQDCYKKMEAAL</sequence>
<keyword evidence="5 10" id="KW-0547">Nucleotide-binding</keyword>
<evidence type="ECO:0000256" key="10">
    <source>
        <dbReference type="HAMAP-Rule" id="MF_00110"/>
    </source>
</evidence>
<dbReference type="InterPro" id="IPR030963">
    <property type="entry name" value="DHQ_synth_fam"/>
</dbReference>
<comment type="caution">
    <text evidence="14">The sequence shown here is derived from an EMBL/GenBank/DDBJ whole genome shotgun (WGS) entry which is preliminary data.</text>
</comment>
<gene>
    <name evidence="10" type="primary">aroB</name>
    <name evidence="14" type="ORF">CLV25_104137</name>
</gene>
<dbReference type="Proteomes" id="UP000294830">
    <property type="component" value="Unassembled WGS sequence"/>
</dbReference>
<feature type="domain" description="3-dehydroquinate synthase N-terminal" evidence="12">
    <location>
        <begin position="55"/>
        <end position="167"/>
    </location>
</feature>
<dbReference type="GO" id="GO:0000166">
    <property type="term" value="F:nucleotide binding"/>
    <property type="evidence" value="ECO:0007669"/>
    <property type="project" value="UniProtKB-KW"/>
</dbReference>